<organism evidence="2 3">
    <name type="scientific">Candidatus Collierbacteria bacterium GW2011_GWB2_44_22</name>
    <dbReference type="NCBI Taxonomy" id="1618387"/>
    <lineage>
        <taxon>Bacteria</taxon>
        <taxon>Candidatus Collieribacteriota</taxon>
    </lineage>
</organism>
<accession>A0A0G1HXQ2</accession>
<gene>
    <name evidence="2" type="ORF">UW44_C0006G0039</name>
</gene>
<keyword evidence="1" id="KW-1133">Transmembrane helix</keyword>
<dbReference type="EMBL" id="LCIH01000006">
    <property type="protein sequence ID" value="KKT51921.1"/>
    <property type="molecule type" value="Genomic_DNA"/>
</dbReference>
<reference evidence="2 3" key="1">
    <citation type="journal article" date="2015" name="Nature">
        <title>rRNA introns, odd ribosomes, and small enigmatic genomes across a large radiation of phyla.</title>
        <authorList>
            <person name="Brown C.T."/>
            <person name="Hug L.A."/>
            <person name="Thomas B.C."/>
            <person name="Sharon I."/>
            <person name="Castelle C.J."/>
            <person name="Singh A."/>
            <person name="Wilkins M.J."/>
            <person name="Williams K.H."/>
            <person name="Banfield J.F."/>
        </authorList>
    </citation>
    <scope>NUCLEOTIDE SEQUENCE [LARGE SCALE GENOMIC DNA]</scope>
</reference>
<dbReference type="Proteomes" id="UP000034006">
    <property type="component" value="Unassembled WGS sequence"/>
</dbReference>
<name>A0A0G1HXQ2_9BACT</name>
<proteinExistence type="predicted"/>
<dbReference type="AlphaFoldDB" id="A0A0G1HXQ2"/>
<comment type="caution">
    <text evidence="2">The sequence shown here is derived from an EMBL/GenBank/DDBJ whole genome shotgun (WGS) entry which is preliminary data.</text>
</comment>
<evidence type="ECO:0000313" key="3">
    <source>
        <dbReference type="Proteomes" id="UP000034006"/>
    </source>
</evidence>
<feature type="transmembrane region" description="Helical" evidence="1">
    <location>
        <begin position="12"/>
        <end position="45"/>
    </location>
</feature>
<protein>
    <submittedName>
        <fullName evidence="2">Uncharacterized protein</fullName>
    </submittedName>
</protein>
<keyword evidence="1" id="KW-0472">Membrane</keyword>
<sequence>MGYRESNSSHILFKFGGIMLIFFAKLVLALGLAALFIGIAVYFIGPILAELVSPEGIQGACKLIESCSP</sequence>
<evidence type="ECO:0000313" key="2">
    <source>
        <dbReference type="EMBL" id="KKT51921.1"/>
    </source>
</evidence>
<keyword evidence="1" id="KW-0812">Transmembrane</keyword>
<evidence type="ECO:0000256" key="1">
    <source>
        <dbReference type="SAM" id="Phobius"/>
    </source>
</evidence>